<feature type="domain" description="FHA" evidence="3">
    <location>
        <begin position="21"/>
        <end position="70"/>
    </location>
</feature>
<dbReference type="EMBL" id="BMYZ01000002">
    <property type="protein sequence ID" value="GGY80235.1"/>
    <property type="molecule type" value="Genomic_DNA"/>
</dbReference>
<keyword evidence="2" id="KW-1133">Transmembrane helix</keyword>
<dbReference type="CDD" id="cd00060">
    <property type="entry name" value="FHA"/>
    <property type="match status" value="2"/>
</dbReference>
<dbReference type="Proteomes" id="UP000619761">
    <property type="component" value="Unassembled WGS sequence"/>
</dbReference>
<sequence length="277" mass="31386">MLKLHFKDNRQPAFWVTEKLYCIGSANDNQLVIPDPSVDALHAKLFVEDNKYVLKDNNSTSGCFINGQRVTQKEILPGDIVRFGNAELIVLDPRKLHDDEPLQAAPWRLVSDSSWLPGKTFIIMPEKSVIIGRTEKCDITIPGTHLSRRHTELRIQGSTLLVKDLGSSNGTFLNDRQITEATAQNGDRLRLDVYTFRLVAPDVDGHKTRIRASIDTISKPVERKQTSSEPKRWKTRPTSPGNRTEPTYEESSSRYWKWVLIGVAVVVLAMIAIKLLW</sequence>
<dbReference type="InterPro" id="IPR008984">
    <property type="entry name" value="SMAD_FHA_dom_sf"/>
</dbReference>
<evidence type="ECO:0000313" key="5">
    <source>
        <dbReference type="Proteomes" id="UP000619761"/>
    </source>
</evidence>
<dbReference type="InterPro" id="IPR000253">
    <property type="entry name" value="FHA_dom"/>
</dbReference>
<evidence type="ECO:0000256" key="2">
    <source>
        <dbReference type="SAM" id="Phobius"/>
    </source>
</evidence>
<feature type="region of interest" description="Disordered" evidence="1">
    <location>
        <begin position="215"/>
        <end position="248"/>
    </location>
</feature>
<comment type="caution">
    <text evidence="4">The sequence shown here is derived from an EMBL/GenBank/DDBJ whole genome shotgun (WGS) entry which is preliminary data.</text>
</comment>
<feature type="domain" description="FHA" evidence="3">
    <location>
        <begin position="129"/>
        <end position="178"/>
    </location>
</feature>
<dbReference type="PROSITE" id="PS50006">
    <property type="entry name" value="FHA_DOMAIN"/>
    <property type="match status" value="2"/>
</dbReference>
<dbReference type="RefSeq" id="WP_189419377.1">
    <property type="nucleotide sequence ID" value="NZ_BMYZ01000002.1"/>
</dbReference>
<name>A0ABQ3B572_9GAMM</name>
<dbReference type="PANTHER" id="PTHR23308">
    <property type="entry name" value="NUCLEAR INHIBITOR OF PROTEIN PHOSPHATASE-1"/>
    <property type="match status" value="1"/>
</dbReference>
<evidence type="ECO:0000313" key="4">
    <source>
        <dbReference type="EMBL" id="GGY80235.1"/>
    </source>
</evidence>
<protein>
    <recommendedName>
        <fullName evidence="3">FHA domain-containing protein</fullName>
    </recommendedName>
</protein>
<proteinExistence type="predicted"/>
<keyword evidence="2" id="KW-0812">Transmembrane</keyword>
<reference evidence="5" key="1">
    <citation type="journal article" date="2019" name="Int. J. Syst. Evol. Microbiol.">
        <title>The Global Catalogue of Microorganisms (GCM) 10K type strain sequencing project: providing services to taxonomists for standard genome sequencing and annotation.</title>
        <authorList>
            <consortium name="The Broad Institute Genomics Platform"/>
            <consortium name="The Broad Institute Genome Sequencing Center for Infectious Disease"/>
            <person name="Wu L."/>
            <person name="Ma J."/>
        </authorList>
    </citation>
    <scope>NUCLEOTIDE SEQUENCE [LARGE SCALE GENOMIC DNA]</scope>
    <source>
        <strain evidence="5">KCTC 32239</strain>
    </source>
</reference>
<dbReference type="SMART" id="SM00240">
    <property type="entry name" value="FHA"/>
    <property type="match status" value="2"/>
</dbReference>
<dbReference type="Gene3D" id="2.60.200.20">
    <property type="match status" value="2"/>
</dbReference>
<dbReference type="InterPro" id="IPR050923">
    <property type="entry name" value="Cell_Proc_Reg/RNA_Proc"/>
</dbReference>
<organism evidence="4 5">
    <name type="scientific">Cellvibrio zantedeschiae</name>
    <dbReference type="NCBI Taxonomy" id="1237077"/>
    <lineage>
        <taxon>Bacteria</taxon>
        <taxon>Pseudomonadati</taxon>
        <taxon>Pseudomonadota</taxon>
        <taxon>Gammaproteobacteria</taxon>
        <taxon>Cellvibrionales</taxon>
        <taxon>Cellvibrionaceae</taxon>
        <taxon>Cellvibrio</taxon>
    </lineage>
</organism>
<dbReference type="SUPFAM" id="SSF49879">
    <property type="entry name" value="SMAD/FHA domain"/>
    <property type="match status" value="2"/>
</dbReference>
<feature type="compositionally biased region" description="Basic and acidic residues" evidence="1">
    <location>
        <begin position="220"/>
        <end position="232"/>
    </location>
</feature>
<keyword evidence="2" id="KW-0472">Membrane</keyword>
<dbReference type="Pfam" id="PF00498">
    <property type="entry name" value="FHA"/>
    <property type="match status" value="2"/>
</dbReference>
<evidence type="ECO:0000256" key="1">
    <source>
        <dbReference type="SAM" id="MobiDB-lite"/>
    </source>
</evidence>
<keyword evidence="5" id="KW-1185">Reference proteome</keyword>
<feature type="transmembrane region" description="Helical" evidence="2">
    <location>
        <begin position="255"/>
        <end position="276"/>
    </location>
</feature>
<feature type="compositionally biased region" description="Polar residues" evidence="1">
    <location>
        <begin position="236"/>
        <end position="248"/>
    </location>
</feature>
<accession>A0ABQ3B572</accession>
<evidence type="ECO:0000259" key="3">
    <source>
        <dbReference type="PROSITE" id="PS50006"/>
    </source>
</evidence>
<gene>
    <name evidence="4" type="ORF">GCM10011613_26580</name>
</gene>